<dbReference type="AlphaFoldDB" id="A0AA39GIR7"/>
<dbReference type="PANTHER" id="PTHR13479">
    <property type="entry name" value="30S RIBOSOMAL PROTEIN S18"/>
    <property type="match status" value="1"/>
</dbReference>
<evidence type="ECO:0000256" key="4">
    <source>
        <dbReference type="ARBA" id="ARBA00035264"/>
    </source>
</evidence>
<keyword evidence="7" id="KW-1185">Reference proteome</keyword>
<dbReference type="GO" id="GO:0070181">
    <property type="term" value="F:small ribosomal subunit rRNA binding"/>
    <property type="evidence" value="ECO:0007669"/>
    <property type="project" value="TreeGrafter"/>
</dbReference>
<keyword evidence="2" id="KW-0689">Ribosomal protein</keyword>
<dbReference type="Gene3D" id="4.10.640.10">
    <property type="entry name" value="Ribosomal protein S18"/>
    <property type="match status" value="1"/>
</dbReference>
<feature type="compositionally biased region" description="Low complexity" evidence="5">
    <location>
        <begin position="39"/>
        <end position="51"/>
    </location>
</feature>
<dbReference type="PANTHER" id="PTHR13479:SF40">
    <property type="entry name" value="SMALL RIBOSOMAL SUBUNIT PROTEIN BS18M"/>
    <property type="match status" value="1"/>
</dbReference>
<evidence type="ECO:0000256" key="1">
    <source>
        <dbReference type="ARBA" id="ARBA00005589"/>
    </source>
</evidence>
<sequence>MPPSLFKPSAFRALTSFSSSATPSASRLFSSTPVVSLSPPRHTTPTTTPHRLGTIMKDRNAAPRPSTSGNDAAERMLARHRARLVEQRQTQLETAEKVKEKKIARDLIRQMPRRWQAGDVYAPHDLSSVEMRKWKKKSGRAGDLVDALNLSPLDLYKNFSLVRHFTSSAGQILHSRETKLRPVNQRKIAKMIRRVQGMGLYPSIHAHPEMIRSDFFPNHRY</sequence>
<evidence type="ECO:0000313" key="6">
    <source>
        <dbReference type="EMBL" id="KAK0387388.1"/>
    </source>
</evidence>
<comment type="similarity">
    <text evidence="1">Belongs to the bacterial ribosomal protein bS18 family.</text>
</comment>
<comment type="caution">
    <text evidence="6">The sequence shown here is derived from an EMBL/GenBank/DDBJ whole genome shotgun (WGS) entry which is preliminary data.</text>
</comment>
<dbReference type="GO" id="GO:0005763">
    <property type="term" value="C:mitochondrial small ribosomal subunit"/>
    <property type="evidence" value="ECO:0007669"/>
    <property type="project" value="TreeGrafter"/>
</dbReference>
<dbReference type="SUPFAM" id="SSF46911">
    <property type="entry name" value="Ribosomal protein S18"/>
    <property type="match status" value="1"/>
</dbReference>
<dbReference type="GO" id="GO:0032543">
    <property type="term" value="P:mitochondrial translation"/>
    <property type="evidence" value="ECO:0007669"/>
    <property type="project" value="TreeGrafter"/>
</dbReference>
<reference evidence="6" key="1">
    <citation type="submission" date="2022-10" db="EMBL/GenBank/DDBJ databases">
        <title>Determination and structural analysis of whole genome sequence of Sarocladium strictum F4-1.</title>
        <authorList>
            <person name="Hu L."/>
            <person name="Jiang Y."/>
        </authorList>
    </citation>
    <scope>NUCLEOTIDE SEQUENCE</scope>
    <source>
        <strain evidence="6">F4-1</strain>
    </source>
</reference>
<keyword evidence="3" id="KW-0687">Ribonucleoprotein</keyword>
<name>A0AA39GIR7_SARSR</name>
<evidence type="ECO:0000256" key="2">
    <source>
        <dbReference type="ARBA" id="ARBA00022980"/>
    </source>
</evidence>
<dbReference type="EMBL" id="JAPDFR010000004">
    <property type="protein sequence ID" value="KAK0387388.1"/>
    <property type="molecule type" value="Genomic_DNA"/>
</dbReference>
<evidence type="ECO:0000256" key="3">
    <source>
        <dbReference type="ARBA" id="ARBA00023274"/>
    </source>
</evidence>
<dbReference type="Proteomes" id="UP001175261">
    <property type="component" value="Unassembled WGS sequence"/>
</dbReference>
<accession>A0AA39GIR7</accession>
<gene>
    <name evidence="6" type="ORF">NLU13_5700</name>
</gene>
<organism evidence="6 7">
    <name type="scientific">Sarocladium strictum</name>
    <name type="common">Black bundle disease fungus</name>
    <name type="synonym">Acremonium strictum</name>
    <dbReference type="NCBI Taxonomy" id="5046"/>
    <lineage>
        <taxon>Eukaryota</taxon>
        <taxon>Fungi</taxon>
        <taxon>Dikarya</taxon>
        <taxon>Ascomycota</taxon>
        <taxon>Pezizomycotina</taxon>
        <taxon>Sordariomycetes</taxon>
        <taxon>Hypocreomycetidae</taxon>
        <taxon>Hypocreales</taxon>
        <taxon>Sarocladiaceae</taxon>
        <taxon>Sarocladium</taxon>
    </lineage>
</organism>
<dbReference type="GO" id="GO:0003735">
    <property type="term" value="F:structural constituent of ribosome"/>
    <property type="evidence" value="ECO:0007669"/>
    <property type="project" value="InterPro"/>
</dbReference>
<protein>
    <recommendedName>
        <fullName evidence="4">Small ribosomal subunit protein bS18m</fullName>
    </recommendedName>
</protein>
<dbReference type="Pfam" id="PF01084">
    <property type="entry name" value="Ribosomal_S18"/>
    <property type="match status" value="1"/>
</dbReference>
<evidence type="ECO:0000313" key="7">
    <source>
        <dbReference type="Proteomes" id="UP001175261"/>
    </source>
</evidence>
<dbReference type="InterPro" id="IPR036870">
    <property type="entry name" value="Ribosomal_bS18_sf"/>
</dbReference>
<proteinExistence type="inferred from homology"/>
<feature type="region of interest" description="Disordered" evidence="5">
    <location>
        <begin position="31"/>
        <end position="52"/>
    </location>
</feature>
<evidence type="ECO:0000256" key="5">
    <source>
        <dbReference type="SAM" id="MobiDB-lite"/>
    </source>
</evidence>
<dbReference type="InterPro" id="IPR001648">
    <property type="entry name" value="Ribosomal_bS18"/>
</dbReference>